<dbReference type="AlphaFoldDB" id="A0A4Y2H338"/>
<dbReference type="EMBL" id="BGPR01001678">
    <property type="protein sequence ID" value="GBM59366.1"/>
    <property type="molecule type" value="Genomic_DNA"/>
</dbReference>
<comment type="caution">
    <text evidence="1">The sequence shown here is derived from an EMBL/GenBank/DDBJ whole genome shotgun (WGS) entry which is preliminary data.</text>
</comment>
<proteinExistence type="predicted"/>
<sequence>MDLSILLKLVLYKDHHGPGEYQLEAKDHLDLVDRIFSSTAAAGGPDTDLEAKDHLDQWTGGYGPEARTIWT</sequence>
<accession>A0A4Y2H338</accession>
<gene>
    <name evidence="1" type="ORF">AVEN_17402_1</name>
</gene>
<protein>
    <submittedName>
        <fullName evidence="1">Uncharacterized protein</fullName>
    </submittedName>
</protein>
<organism evidence="1 2">
    <name type="scientific">Araneus ventricosus</name>
    <name type="common">Orbweaver spider</name>
    <name type="synonym">Epeira ventricosa</name>
    <dbReference type="NCBI Taxonomy" id="182803"/>
    <lineage>
        <taxon>Eukaryota</taxon>
        <taxon>Metazoa</taxon>
        <taxon>Ecdysozoa</taxon>
        <taxon>Arthropoda</taxon>
        <taxon>Chelicerata</taxon>
        <taxon>Arachnida</taxon>
        <taxon>Araneae</taxon>
        <taxon>Araneomorphae</taxon>
        <taxon>Entelegynae</taxon>
        <taxon>Araneoidea</taxon>
        <taxon>Araneidae</taxon>
        <taxon>Araneus</taxon>
    </lineage>
</organism>
<keyword evidence="2" id="KW-1185">Reference proteome</keyword>
<reference evidence="1 2" key="1">
    <citation type="journal article" date="2019" name="Sci. Rep.">
        <title>Orb-weaving spider Araneus ventricosus genome elucidates the spidroin gene catalogue.</title>
        <authorList>
            <person name="Kono N."/>
            <person name="Nakamura H."/>
            <person name="Ohtoshi R."/>
            <person name="Moran D.A.P."/>
            <person name="Shinohara A."/>
            <person name="Yoshida Y."/>
            <person name="Fujiwara M."/>
            <person name="Mori M."/>
            <person name="Tomita M."/>
            <person name="Arakawa K."/>
        </authorList>
    </citation>
    <scope>NUCLEOTIDE SEQUENCE [LARGE SCALE GENOMIC DNA]</scope>
</reference>
<name>A0A4Y2H338_ARAVE</name>
<dbReference type="Proteomes" id="UP000499080">
    <property type="component" value="Unassembled WGS sequence"/>
</dbReference>
<evidence type="ECO:0000313" key="1">
    <source>
        <dbReference type="EMBL" id="GBM59366.1"/>
    </source>
</evidence>
<evidence type="ECO:0000313" key="2">
    <source>
        <dbReference type="Proteomes" id="UP000499080"/>
    </source>
</evidence>